<dbReference type="SUPFAM" id="SSF51445">
    <property type="entry name" value="(Trans)glycosidases"/>
    <property type="match status" value="1"/>
</dbReference>
<comment type="similarity">
    <text evidence="2">Belongs to the glycosyl hydrolase 3 family.</text>
</comment>
<evidence type="ECO:0000313" key="7">
    <source>
        <dbReference type="EMBL" id="QCT71684.1"/>
    </source>
</evidence>
<dbReference type="EC" id="3.2.1.52" evidence="3"/>
<evidence type="ECO:0000256" key="4">
    <source>
        <dbReference type="ARBA" id="ARBA00022801"/>
    </source>
</evidence>
<gene>
    <name evidence="7" type="ORF">CPZ25_010210</name>
</gene>
<accession>A0A4P9C8F3</accession>
<dbReference type="RefSeq" id="WP_096918673.1">
    <property type="nucleotide sequence ID" value="NZ_CP029487.1"/>
</dbReference>
<keyword evidence="4" id="KW-0378">Hydrolase</keyword>
<dbReference type="InterPro" id="IPR001764">
    <property type="entry name" value="Glyco_hydro_3_N"/>
</dbReference>
<dbReference type="Pfam" id="PF00933">
    <property type="entry name" value="Glyco_hydro_3"/>
    <property type="match status" value="1"/>
</dbReference>
<dbReference type="InterPro" id="IPR036962">
    <property type="entry name" value="Glyco_hydro_3_N_sf"/>
</dbReference>
<dbReference type="AlphaFoldDB" id="A0A4P9C8F3"/>
<dbReference type="GO" id="GO:0005975">
    <property type="term" value="P:carbohydrate metabolic process"/>
    <property type="evidence" value="ECO:0007669"/>
    <property type="project" value="InterPro"/>
</dbReference>
<dbReference type="GO" id="GO:0009254">
    <property type="term" value="P:peptidoglycan turnover"/>
    <property type="evidence" value="ECO:0007669"/>
    <property type="project" value="TreeGrafter"/>
</dbReference>
<evidence type="ECO:0000259" key="6">
    <source>
        <dbReference type="Pfam" id="PF00933"/>
    </source>
</evidence>
<protein>
    <recommendedName>
        <fullName evidence="3">beta-N-acetylhexosaminidase</fullName>
        <ecNumber evidence="3">3.2.1.52</ecNumber>
    </recommendedName>
</protein>
<feature type="domain" description="Glycoside hydrolase family 3 N-terminal" evidence="6">
    <location>
        <begin position="134"/>
        <end position="445"/>
    </location>
</feature>
<dbReference type="Proteomes" id="UP000218387">
    <property type="component" value="Chromosome"/>
</dbReference>
<dbReference type="KEGG" id="emt:CPZ25_010210"/>
<evidence type="ECO:0000256" key="1">
    <source>
        <dbReference type="ARBA" id="ARBA00001231"/>
    </source>
</evidence>
<name>A0A4P9C8F3_EUBML</name>
<keyword evidence="8" id="KW-1185">Reference proteome</keyword>
<dbReference type="Gene3D" id="3.20.20.300">
    <property type="entry name" value="Glycoside hydrolase, family 3, N-terminal domain"/>
    <property type="match status" value="1"/>
</dbReference>
<dbReference type="PANTHER" id="PTHR30480">
    <property type="entry name" value="BETA-HEXOSAMINIDASE-RELATED"/>
    <property type="match status" value="1"/>
</dbReference>
<dbReference type="InterPro" id="IPR050226">
    <property type="entry name" value="NagZ_Beta-hexosaminidase"/>
</dbReference>
<dbReference type="EMBL" id="CP029487">
    <property type="protein sequence ID" value="QCT71684.1"/>
    <property type="molecule type" value="Genomic_DNA"/>
</dbReference>
<sequence>MKRLLSLFLIISACGLLITGCSPALTLSQFFSPVTFTGYLLKSDDATLTLLCQNEGAKEPETSVFDLTGLPQGSLPETGSEVKITLKAGTDTESLETQGDPLPVRRLEVLTASDAAEKSFHSLLAEKLLAGMSLEEKVGQMFFARYPGPAAPEDEKTWQFGGTILFGRDFKDKSPDQIRAEINACQDAARVPMLVGVDEEGGDVVRVSGNPAIRAEGFPSPQTLLQKGGMDAVTADAHEKDALLKSLNINVNFAPVCDLSQNPADYIYSRTTGRDAATTAEYAKNVAGAMTSDGMGSVLKHFPGYGPGGDTHKDFSRDSRPLETFESQDFLPFRAGVQAGAGSVLVSHNVIEAMDPDHPASLSPKVHEVLRDALDFDGVILTDDLDMEAITKAYGADTAAVQAVAAGNDMILSSRYTIEIPAVVEAVRKGTLSEDQIDASVRRVLAWKMDLGLIEN</sequence>
<evidence type="ECO:0000313" key="8">
    <source>
        <dbReference type="Proteomes" id="UP000218387"/>
    </source>
</evidence>
<evidence type="ECO:0000256" key="3">
    <source>
        <dbReference type="ARBA" id="ARBA00012663"/>
    </source>
</evidence>
<evidence type="ECO:0000256" key="5">
    <source>
        <dbReference type="ARBA" id="ARBA00023295"/>
    </source>
</evidence>
<dbReference type="GO" id="GO:0004563">
    <property type="term" value="F:beta-N-acetylhexosaminidase activity"/>
    <property type="evidence" value="ECO:0007669"/>
    <property type="project" value="UniProtKB-EC"/>
</dbReference>
<reference evidence="7 8" key="1">
    <citation type="submission" date="2018-05" db="EMBL/GenBank/DDBJ databases">
        <title>Genome comparison of Eubacterium sp.</title>
        <authorList>
            <person name="Feng Y."/>
            <person name="Sanchez-Andrea I."/>
            <person name="Stams A.J.M."/>
            <person name="De Vos W.M."/>
        </authorList>
    </citation>
    <scope>NUCLEOTIDE SEQUENCE [LARGE SCALE GENOMIC DNA]</scope>
    <source>
        <strain evidence="7 8">YI</strain>
    </source>
</reference>
<organism evidence="7 8">
    <name type="scientific">Eubacterium maltosivorans</name>
    <dbReference type="NCBI Taxonomy" id="2041044"/>
    <lineage>
        <taxon>Bacteria</taxon>
        <taxon>Bacillati</taxon>
        <taxon>Bacillota</taxon>
        <taxon>Clostridia</taxon>
        <taxon>Eubacteriales</taxon>
        <taxon>Eubacteriaceae</taxon>
        <taxon>Eubacterium</taxon>
    </lineage>
</organism>
<proteinExistence type="inferred from homology"/>
<dbReference type="PROSITE" id="PS51257">
    <property type="entry name" value="PROKAR_LIPOPROTEIN"/>
    <property type="match status" value="1"/>
</dbReference>
<comment type="catalytic activity">
    <reaction evidence="1">
        <text>Hydrolysis of terminal non-reducing N-acetyl-D-hexosamine residues in N-acetyl-beta-D-hexosaminides.</text>
        <dbReference type="EC" id="3.2.1.52"/>
    </reaction>
</comment>
<evidence type="ECO:0000256" key="2">
    <source>
        <dbReference type="ARBA" id="ARBA00005336"/>
    </source>
</evidence>
<dbReference type="PANTHER" id="PTHR30480:SF13">
    <property type="entry name" value="BETA-HEXOSAMINIDASE"/>
    <property type="match status" value="1"/>
</dbReference>
<keyword evidence="5" id="KW-0326">Glycosidase</keyword>
<dbReference type="InterPro" id="IPR017853">
    <property type="entry name" value="GH"/>
</dbReference>